<accession>A0A9P0W0Y1</accession>
<dbReference type="Gene3D" id="1.10.8.10">
    <property type="entry name" value="DNA helicase RuvA subunit, C-terminal domain"/>
    <property type="match status" value="1"/>
</dbReference>
<feature type="compositionally biased region" description="Low complexity" evidence="1">
    <location>
        <begin position="576"/>
        <end position="612"/>
    </location>
</feature>
<feature type="region of interest" description="Disordered" evidence="1">
    <location>
        <begin position="1103"/>
        <end position="1298"/>
    </location>
</feature>
<evidence type="ECO:0000313" key="5">
    <source>
        <dbReference type="EMBL" id="CAH2355058.1"/>
    </source>
</evidence>
<dbReference type="InterPro" id="IPR011992">
    <property type="entry name" value="EF-hand-dom_pair"/>
</dbReference>
<feature type="region of interest" description="Disordered" evidence="1">
    <location>
        <begin position="831"/>
        <end position="931"/>
    </location>
</feature>
<feature type="compositionally biased region" description="Polar residues" evidence="1">
    <location>
        <begin position="452"/>
        <end position="481"/>
    </location>
</feature>
<feature type="compositionally biased region" description="Basic and acidic residues" evidence="1">
    <location>
        <begin position="1255"/>
        <end position="1267"/>
    </location>
</feature>
<dbReference type="EMBL" id="CAKXYY010000021">
    <property type="protein sequence ID" value="CAH2355058.1"/>
    <property type="molecule type" value="Genomic_DNA"/>
</dbReference>
<dbReference type="PROSITE" id="PS50222">
    <property type="entry name" value="EF_HAND_2"/>
    <property type="match status" value="1"/>
</dbReference>
<dbReference type="GO" id="GO:0005509">
    <property type="term" value="F:calcium ion binding"/>
    <property type="evidence" value="ECO:0007669"/>
    <property type="project" value="InterPro"/>
</dbReference>
<keyword evidence="6" id="KW-1185">Reference proteome</keyword>
<feature type="region of interest" description="Disordered" evidence="1">
    <location>
        <begin position="252"/>
        <end position="309"/>
    </location>
</feature>
<feature type="compositionally biased region" description="Basic and acidic residues" evidence="1">
    <location>
        <begin position="1103"/>
        <end position="1116"/>
    </location>
</feature>
<protein>
    <submittedName>
        <fullName evidence="5">EH domain-containing and endocytosis protein 1</fullName>
    </submittedName>
</protein>
<feature type="compositionally biased region" description="Basic and acidic residues" evidence="1">
    <location>
        <begin position="1153"/>
        <end position="1162"/>
    </location>
</feature>
<dbReference type="InterPro" id="IPR009060">
    <property type="entry name" value="UBA-like_sf"/>
</dbReference>
<dbReference type="PANTHER" id="PTHR11216">
    <property type="entry name" value="EH DOMAIN"/>
    <property type="match status" value="1"/>
</dbReference>
<dbReference type="PANTHER" id="PTHR11216:SF170">
    <property type="entry name" value="DYNAMIN ASSOCIATED PROTEIN 160, ISOFORM D"/>
    <property type="match status" value="1"/>
</dbReference>
<name>A0A9P0W0Y1_9ASCO</name>
<feature type="compositionally biased region" description="Low complexity" evidence="1">
    <location>
        <begin position="1033"/>
        <end position="1042"/>
    </location>
</feature>
<feature type="compositionally biased region" description="Low complexity" evidence="1">
    <location>
        <begin position="279"/>
        <end position="292"/>
    </location>
</feature>
<dbReference type="InterPro" id="IPR015940">
    <property type="entry name" value="UBA"/>
</dbReference>
<feature type="compositionally biased region" description="Basic and acidic residues" evidence="1">
    <location>
        <begin position="831"/>
        <end position="847"/>
    </location>
</feature>
<evidence type="ECO:0000259" key="3">
    <source>
        <dbReference type="PROSITE" id="PS50031"/>
    </source>
</evidence>
<dbReference type="SMART" id="SM00165">
    <property type="entry name" value="UBA"/>
    <property type="match status" value="1"/>
</dbReference>
<feature type="compositionally biased region" description="Polar residues" evidence="1">
    <location>
        <begin position="861"/>
        <end position="878"/>
    </location>
</feature>
<feature type="domain" description="EH" evidence="3">
    <location>
        <begin position="161"/>
        <end position="252"/>
    </location>
</feature>
<feature type="domain" description="UBA" evidence="2">
    <location>
        <begin position="1416"/>
        <end position="1456"/>
    </location>
</feature>
<feature type="domain" description="EF-hand" evidence="4">
    <location>
        <begin position="317"/>
        <end position="352"/>
    </location>
</feature>
<dbReference type="InterPro" id="IPR002048">
    <property type="entry name" value="EF_hand_dom"/>
</dbReference>
<feature type="region of interest" description="Disordered" evidence="1">
    <location>
        <begin position="565"/>
        <end position="613"/>
    </location>
</feature>
<feature type="compositionally biased region" description="Basic and acidic residues" evidence="1">
    <location>
        <begin position="994"/>
        <end position="1007"/>
    </location>
</feature>
<sequence length="1457" mass="157694">MSFSQPTSSFKVGLTAEEKKLYSQFFKSLDTENTGIVSGEKARSFEKFGLPPAILGEIWQIADSNNLGFLTQFGFCLAMRLIGQAQTGKYPTLALAEKPGPLPKFNNFSFASPTATPTQLNPQPSNNSSFMQTQPSAIIPQNTATFNSSPQDSITNVTLADYQKFGQLFVKTVGSTQGELGGAKAKDIFLKARLPTNTLGQIWNLVDKDNLGKLNIYAFVIAMHLIHGVLSGVIKQLPPFLPESVWASVESFSSGSAPQQQHQQQQKPVANTLEPPQPSSRQPSYSSVSSQQTTVRHPQQSPSREPSVSNAWVISPTLKQQYEAIFDNLDKSKSGQLNSDQVASVLMSSKLNQEDLATVWDLSDIQNTGIFTKLEFIIALYLVNRKLSGGALPNIVPDSLIDSINGIQPSSPQQIQQVQQPQQQQQQQPVQQKAIQPAKTAMDDLVDIFGSGNASPNVKTPTTSNFNLNSSSPSYSGVVQRTTSSSDLTPPPSAGDFPKVRQNLTGSFKPTSTFGQSLLHKQPLESPREEKEEESLLGEDHAPAAATAPVVEATPAPKQHTVNYDALRSVPPPPSQKSVSQQSRQSAVSPVPSQQTYSSAPQQHQQQQQYQQKGFAPISAGNTDLLADNDSEVSGQLSQATSDIANVSNQIKSLAGQTSGLQEKKIRAEQELAKILSTKKEIEAKLKQLRSSYDNEVKQVDQVEANLVTAREETEALRSESSISEAKFNHLSTELNDKQIAMEELQKQNSATKEKLGYLNAEIVELEKQITQSTAENQRLTNQVNVQKSQVQVSIVKNEELKAKILEIEEGNRKLAEEYRVAEEEQRRAEEEAKLLHQRQLEAERNKPVAPPISKKVEPTPVQSVSKEVESASTQQVSKEAESIPVQQISKEVAAAPEHASSQEFSVPGAFVEDSDEKSISHAPHTDSTVAGSAVTGSAVTGAAALVGGAVAGTVAVLGFGGENKSESEPVPEPEPVVEKREEADEQTSVAPEIETKSKSIETESKEPTSTYEEPQDYEKEINAVTTNYHPESTTATSTSSTNGYQDNETPVTSPNNSEFQFPQGTNAGIVGGMVGMPGVLFGVQRTDSLTSSVQNNAALSVRDDNIEGISDRETLEEGEQGELQAPSSNSTSRAINKEVAEEVDINPPAQRNNEDTSDGDKISSGVESFEMVNADELNGSHELPSYAQTVSSVPPPLPPHGSKLSNSPIVNDSPTEIDQEFPPIKELDYDESSSSDESRDNFDDAVDQLPSTRDVSKEVKTAEQHPDPTINFDSAFEDLEPASPERLDINPQSDIPTNADDFFGNEFDGLQEAAPEDYDEFAMDNTFDFNEKFVSNDQDESDFPDFGVPETTSAPVTSGNATGAGTDEWEQLFAGFGNAGLQNAVPETNPVAVHHTSSTITPNFGNPGSGSAANVVDQGLVEELKGMGFDEKTALEALEKEGWDLQAATNFLLDHA</sequence>
<organism evidence="5 6">
    <name type="scientific">[Candida] railenensis</name>
    <dbReference type="NCBI Taxonomy" id="45579"/>
    <lineage>
        <taxon>Eukaryota</taxon>
        <taxon>Fungi</taxon>
        <taxon>Dikarya</taxon>
        <taxon>Ascomycota</taxon>
        <taxon>Saccharomycotina</taxon>
        <taxon>Pichiomycetes</taxon>
        <taxon>Debaryomycetaceae</taxon>
        <taxon>Kurtzmaniella</taxon>
    </lineage>
</organism>
<dbReference type="SUPFAM" id="SSF46934">
    <property type="entry name" value="UBA-like"/>
    <property type="match status" value="1"/>
</dbReference>
<dbReference type="PROSITE" id="PS50030">
    <property type="entry name" value="UBA"/>
    <property type="match status" value="1"/>
</dbReference>
<dbReference type="Gene3D" id="1.10.238.10">
    <property type="entry name" value="EF-hand"/>
    <property type="match status" value="3"/>
</dbReference>
<dbReference type="Gene3D" id="1.10.287.1490">
    <property type="match status" value="1"/>
</dbReference>
<dbReference type="GO" id="GO:0016197">
    <property type="term" value="P:endosomal transport"/>
    <property type="evidence" value="ECO:0007669"/>
    <property type="project" value="TreeGrafter"/>
</dbReference>
<dbReference type="InterPro" id="IPR000261">
    <property type="entry name" value="EH_dom"/>
</dbReference>
<gene>
    <name evidence="5" type="ORF">CLIB1423_21S00870</name>
</gene>
<feature type="compositionally biased region" description="Polar residues" evidence="1">
    <location>
        <begin position="1126"/>
        <end position="1135"/>
    </location>
</feature>
<feature type="domain" description="EH" evidence="3">
    <location>
        <begin position="18"/>
        <end position="127"/>
    </location>
</feature>
<feature type="region of interest" description="Disordered" evidence="1">
    <location>
        <begin position="406"/>
        <end position="437"/>
    </location>
</feature>
<feature type="compositionally biased region" description="Polar residues" evidence="1">
    <location>
        <begin position="293"/>
        <end position="309"/>
    </location>
</feature>
<dbReference type="PROSITE" id="PS50031">
    <property type="entry name" value="EH"/>
    <property type="match status" value="3"/>
</dbReference>
<feature type="compositionally biased region" description="Low complexity" evidence="1">
    <location>
        <begin position="408"/>
        <end position="437"/>
    </location>
</feature>
<dbReference type="SMART" id="SM00027">
    <property type="entry name" value="EH"/>
    <property type="match status" value="3"/>
</dbReference>
<feature type="compositionally biased region" description="Polar residues" evidence="1">
    <location>
        <begin position="1043"/>
        <end position="1067"/>
    </location>
</feature>
<feature type="compositionally biased region" description="Polar residues" evidence="1">
    <location>
        <begin position="502"/>
        <end position="516"/>
    </location>
</feature>
<dbReference type="Pfam" id="PF00627">
    <property type="entry name" value="UBA"/>
    <property type="match status" value="1"/>
</dbReference>
<feature type="domain" description="EH" evidence="3">
    <location>
        <begin position="318"/>
        <end position="407"/>
    </location>
</feature>
<feature type="region of interest" description="Disordered" evidence="1">
    <location>
        <begin position="452"/>
        <end position="539"/>
    </location>
</feature>
<dbReference type="Proteomes" id="UP000837801">
    <property type="component" value="Unassembled WGS sequence"/>
</dbReference>
<evidence type="ECO:0000259" key="2">
    <source>
        <dbReference type="PROSITE" id="PS50030"/>
    </source>
</evidence>
<dbReference type="OrthoDB" id="524326at2759"/>
<dbReference type="Pfam" id="PF12763">
    <property type="entry name" value="EH"/>
    <property type="match status" value="3"/>
</dbReference>
<dbReference type="CDD" id="cd00052">
    <property type="entry name" value="EH"/>
    <property type="match status" value="3"/>
</dbReference>
<dbReference type="GO" id="GO:0005886">
    <property type="term" value="C:plasma membrane"/>
    <property type="evidence" value="ECO:0007669"/>
    <property type="project" value="TreeGrafter"/>
</dbReference>
<proteinExistence type="predicted"/>
<feature type="region of interest" description="Disordered" evidence="1">
    <location>
        <begin position="961"/>
        <end position="1077"/>
    </location>
</feature>
<evidence type="ECO:0000256" key="1">
    <source>
        <dbReference type="SAM" id="MobiDB-lite"/>
    </source>
</evidence>
<reference evidence="5" key="1">
    <citation type="submission" date="2022-03" db="EMBL/GenBank/DDBJ databases">
        <authorList>
            <person name="Legras J.-L."/>
            <person name="Devillers H."/>
            <person name="Grondin C."/>
        </authorList>
    </citation>
    <scope>NUCLEOTIDE SEQUENCE</scope>
    <source>
        <strain evidence="5">CLIB 1423</strain>
    </source>
</reference>
<dbReference type="GO" id="GO:0006897">
    <property type="term" value="P:endocytosis"/>
    <property type="evidence" value="ECO:0007669"/>
    <property type="project" value="TreeGrafter"/>
</dbReference>
<dbReference type="SUPFAM" id="SSF47473">
    <property type="entry name" value="EF-hand"/>
    <property type="match status" value="3"/>
</dbReference>
<evidence type="ECO:0000313" key="6">
    <source>
        <dbReference type="Proteomes" id="UP000837801"/>
    </source>
</evidence>
<dbReference type="GO" id="GO:0005737">
    <property type="term" value="C:cytoplasm"/>
    <property type="evidence" value="ECO:0007669"/>
    <property type="project" value="TreeGrafter"/>
</dbReference>
<comment type="caution">
    <text evidence="5">The sequence shown here is derived from an EMBL/GenBank/DDBJ whole genome shotgun (WGS) entry which is preliminary data.</text>
</comment>
<evidence type="ECO:0000259" key="4">
    <source>
        <dbReference type="PROSITE" id="PS50222"/>
    </source>
</evidence>
<feature type="compositionally biased region" description="Polar residues" evidence="1">
    <location>
        <begin position="1204"/>
        <end position="1217"/>
    </location>
</feature>
<dbReference type="SMART" id="SM00054">
    <property type="entry name" value="EFh"/>
    <property type="match status" value="3"/>
</dbReference>